<keyword evidence="2" id="KW-1133">Transmembrane helix</keyword>
<keyword evidence="2" id="KW-0472">Membrane</keyword>
<feature type="transmembrane region" description="Helical" evidence="2">
    <location>
        <begin position="161"/>
        <end position="181"/>
    </location>
</feature>
<protein>
    <submittedName>
        <fullName evidence="3">Uncharacterized protein</fullName>
    </submittedName>
</protein>
<evidence type="ECO:0000256" key="2">
    <source>
        <dbReference type="SAM" id="Phobius"/>
    </source>
</evidence>
<gene>
    <name evidence="3" type="ORF">VPK24_07705</name>
</gene>
<evidence type="ECO:0000313" key="3">
    <source>
        <dbReference type="EMBL" id="MFG3817518.1"/>
    </source>
</evidence>
<sequence>MIPSQDQDWTSDNGFDDVYRQACGGSIAAIVQILNQKLASDQIRTRAIIAGGSLQLLCEAPTAENLDRDHTVERVRAILEQVAPRGIRKVTLYARLVQEQQLLWLEAIQREPEDLLWSELMILKRSHWFRWVFRNLTSRQRDLNLPTLGSTLPAKAARTQFWVGAAGGAILSVFLLGLMAWNLKWITIGSPPATSTASTTNDPFVKAVRLAETAAIGGQTAKTRQQWLELATQWQAAADLMEQVTPDDRRAATARDRAQRYRQNSQQARQQAELAPAALP</sequence>
<keyword evidence="2" id="KW-0812">Transmembrane</keyword>
<evidence type="ECO:0000313" key="4">
    <source>
        <dbReference type="Proteomes" id="UP001604335"/>
    </source>
</evidence>
<dbReference type="RefSeq" id="WP_393011897.1">
    <property type="nucleotide sequence ID" value="NZ_JAZAQF010000044.1"/>
</dbReference>
<organism evidence="3 4">
    <name type="scientific">Limnothrix redekei LRLZ20PSL1</name>
    <dbReference type="NCBI Taxonomy" id="3112953"/>
    <lineage>
        <taxon>Bacteria</taxon>
        <taxon>Bacillati</taxon>
        <taxon>Cyanobacteriota</taxon>
        <taxon>Cyanophyceae</taxon>
        <taxon>Pseudanabaenales</taxon>
        <taxon>Pseudanabaenaceae</taxon>
        <taxon>Limnothrix</taxon>
    </lineage>
</organism>
<feature type="region of interest" description="Disordered" evidence="1">
    <location>
        <begin position="248"/>
        <end position="280"/>
    </location>
</feature>
<keyword evidence="4" id="KW-1185">Reference proteome</keyword>
<accession>A0ABW7CBZ0</accession>
<evidence type="ECO:0000256" key="1">
    <source>
        <dbReference type="SAM" id="MobiDB-lite"/>
    </source>
</evidence>
<feature type="compositionally biased region" description="Basic and acidic residues" evidence="1">
    <location>
        <begin position="248"/>
        <end position="259"/>
    </location>
</feature>
<name>A0ABW7CBZ0_9CYAN</name>
<reference evidence="4" key="1">
    <citation type="journal article" date="2024" name="Algal Res.">
        <title>Biochemical, toxicological and genomic investigation of a high-biomass producing Limnothrix strain isolated from Italian shallow drinking water reservoir.</title>
        <authorList>
            <person name="Simonazzi M."/>
            <person name="Shishido T.K."/>
            <person name="Delbaje E."/>
            <person name="Wahlsten M."/>
            <person name="Fewer D.P."/>
            <person name="Sivonen K."/>
            <person name="Pezzolesi L."/>
            <person name="Pistocchi R."/>
        </authorList>
    </citation>
    <scope>NUCLEOTIDE SEQUENCE [LARGE SCALE GENOMIC DNA]</scope>
    <source>
        <strain evidence="4">LRLZ20PSL1</strain>
    </source>
</reference>
<proteinExistence type="predicted"/>
<dbReference type="EMBL" id="JAZAQF010000044">
    <property type="protein sequence ID" value="MFG3817518.1"/>
    <property type="molecule type" value="Genomic_DNA"/>
</dbReference>
<dbReference type="Proteomes" id="UP001604335">
    <property type="component" value="Unassembled WGS sequence"/>
</dbReference>
<comment type="caution">
    <text evidence="3">The sequence shown here is derived from an EMBL/GenBank/DDBJ whole genome shotgun (WGS) entry which is preliminary data.</text>
</comment>